<keyword evidence="2" id="KW-1185">Reference proteome</keyword>
<reference evidence="2" key="1">
    <citation type="submission" date="2017-11" db="EMBL/GenBank/DDBJ databases">
        <title>Complete Genome of Klebsiella pneumoniae Myophage Menlow.</title>
        <authorList>
            <person name="Newkirk H.N."/>
            <person name="Lessor L."/>
            <person name="Liu M."/>
        </authorList>
    </citation>
    <scope>NUCLEOTIDE SEQUENCE [LARGE SCALE GENOMIC DNA]</scope>
</reference>
<evidence type="ECO:0000313" key="2">
    <source>
        <dbReference type="Proteomes" id="UP000241701"/>
    </source>
</evidence>
<proteinExistence type="predicted"/>
<sequence>MSIKMKGAEFKAYYDDPQYWVQDAWHDYHNIKVNGEYIDDIETENIPDDADVVIESGIVYIPIRSESGYEEKEVQLVTHFKNWRKQQKFSTIVVVVEKDKAEEIMASIKTIPGVNTVK</sequence>
<protein>
    <submittedName>
        <fullName evidence="1">Uncharacterized protein</fullName>
    </submittedName>
</protein>
<name>A0A2H5BNF4_9CAUD</name>
<dbReference type="EMBL" id="MG428990">
    <property type="protein sequence ID" value="AUG87805.1"/>
    <property type="molecule type" value="Genomic_DNA"/>
</dbReference>
<dbReference type="Proteomes" id="UP000241701">
    <property type="component" value="Segment"/>
</dbReference>
<evidence type="ECO:0000313" key="1">
    <source>
        <dbReference type="EMBL" id="AUG87805.1"/>
    </source>
</evidence>
<gene>
    <name evidence="1" type="ORF">CPT_Menlow_104</name>
</gene>
<organism evidence="1 2">
    <name type="scientific">Klebsiella phage Menlow</name>
    <dbReference type="NCBI Taxonomy" id="2054273"/>
    <lineage>
        <taxon>Viruses</taxon>
        <taxon>Duplodnaviria</taxon>
        <taxon>Heunggongvirae</taxon>
        <taxon>Uroviricota</taxon>
        <taxon>Caudoviricetes</taxon>
        <taxon>Pantevenvirales</taxon>
        <taxon>Ackermannviridae</taxon>
        <taxon>Taipeivirus</taxon>
        <taxon>Taipeivirus menlow</taxon>
    </lineage>
</organism>
<accession>A0A2H5BNF4</accession>